<evidence type="ECO:0000256" key="1">
    <source>
        <dbReference type="SAM" id="MobiDB-lite"/>
    </source>
</evidence>
<accession>A0A9N8L6M9</accession>
<keyword evidence="3" id="KW-1185">Reference proteome</keyword>
<protein>
    <submittedName>
        <fullName evidence="2">Uncharacterized protein</fullName>
    </submittedName>
</protein>
<evidence type="ECO:0000313" key="2">
    <source>
        <dbReference type="EMBL" id="CAD0204139.1"/>
    </source>
</evidence>
<dbReference type="EMBL" id="LR824024">
    <property type="protein sequence ID" value="CAD0204139.1"/>
    <property type="molecule type" value="Genomic_DNA"/>
</dbReference>
<gene>
    <name evidence="2" type="ORF">CINC_LOCUS6449</name>
</gene>
<sequence length="116" mass="13099">MDWWRYTCVVHVGRAEDKLQCQTLVILQLRDNLRSGRHGNSASARRCQLAARKTRPGTSPDTTRTKVEQKADNRPSTRTTSNQNTSDFELKLLCYSVGWRGVVEARGALRQAAAPR</sequence>
<proteinExistence type="predicted"/>
<reference evidence="2" key="1">
    <citation type="submission" date="2021-12" db="EMBL/GenBank/DDBJ databases">
        <authorList>
            <person name="King R."/>
        </authorList>
    </citation>
    <scope>NUCLEOTIDE SEQUENCE</scope>
</reference>
<dbReference type="Proteomes" id="UP001154114">
    <property type="component" value="Chromosome 21"/>
</dbReference>
<feature type="compositionally biased region" description="Basic and acidic residues" evidence="1">
    <location>
        <begin position="63"/>
        <end position="75"/>
    </location>
</feature>
<feature type="region of interest" description="Disordered" evidence="1">
    <location>
        <begin position="35"/>
        <end position="83"/>
    </location>
</feature>
<organism evidence="2 3">
    <name type="scientific">Chrysodeixis includens</name>
    <name type="common">Soybean looper</name>
    <name type="synonym">Pseudoplusia includens</name>
    <dbReference type="NCBI Taxonomy" id="689277"/>
    <lineage>
        <taxon>Eukaryota</taxon>
        <taxon>Metazoa</taxon>
        <taxon>Ecdysozoa</taxon>
        <taxon>Arthropoda</taxon>
        <taxon>Hexapoda</taxon>
        <taxon>Insecta</taxon>
        <taxon>Pterygota</taxon>
        <taxon>Neoptera</taxon>
        <taxon>Endopterygota</taxon>
        <taxon>Lepidoptera</taxon>
        <taxon>Glossata</taxon>
        <taxon>Ditrysia</taxon>
        <taxon>Noctuoidea</taxon>
        <taxon>Noctuidae</taxon>
        <taxon>Plusiinae</taxon>
        <taxon>Chrysodeixis</taxon>
    </lineage>
</organism>
<evidence type="ECO:0000313" key="3">
    <source>
        <dbReference type="Proteomes" id="UP001154114"/>
    </source>
</evidence>
<dbReference type="AlphaFoldDB" id="A0A9N8L6M9"/>
<name>A0A9N8L6M9_CHRIL</name>